<dbReference type="OrthoDB" id="3206999at2"/>
<dbReference type="AlphaFoldDB" id="A0A2I2L1R4"/>
<feature type="transmembrane region" description="Helical" evidence="1">
    <location>
        <begin position="175"/>
        <end position="195"/>
    </location>
</feature>
<evidence type="ECO:0000313" key="3">
    <source>
        <dbReference type="Proteomes" id="UP000234331"/>
    </source>
</evidence>
<reference evidence="2 3" key="1">
    <citation type="submission" date="2017-06" db="EMBL/GenBank/DDBJ databases">
        <authorList>
            <person name="Kim H.J."/>
            <person name="Triplett B.A."/>
        </authorList>
    </citation>
    <scope>NUCLEOTIDE SEQUENCE [LARGE SCALE GENOMIC DNA]</scope>
    <source>
        <strain evidence="2">FRACA_ARgP5</strain>
    </source>
</reference>
<feature type="transmembrane region" description="Helical" evidence="1">
    <location>
        <begin position="207"/>
        <end position="228"/>
    </location>
</feature>
<proteinExistence type="predicted"/>
<keyword evidence="1" id="KW-0472">Membrane</keyword>
<sequence>MTAAGDRPRPAVRLGRDRWSPPAPVGYLDSVQALGGLAAPLLAGASFTLAALLLPATAGGAGVTPGAAPGSRLCRWPDITLFCFIGSGLAQVATVQATVWCRRLTATPAEFMTWYPDEVHDGRPSRWLRNVQASHQRQALRWADRARLWYHAGILLLLAGLVAVSVPPWRIGAERGAVVALTVLGLLGELAWLVVATFRSRTRRRQGLIHGVGVLCGPVLAVAVAATPSGTWGTSGALRGLGAAGVLVVGVGVLAVAVEIVVLVSRLLTWGWFGVPVSGVGPGWARVATHVVAIVGIAAAVTLALAGTRPWLTAVSVAAVVPAFALEMICGWQVYGAERHSRGT</sequence>
<accession>A0A2I2L1R4</accession>
<evidence type="ECO:0000256" key="1">
    <source>
        <dbReference type="SAM" id="Phobius"/>
    </source>
</evidence>
<dbReference type="RefSeq" id="WP_101836040.1">
    <property type="nucleotide sequence ID" value="NZ_FZMO01000551.1"/>
</dbReference>
<keyword evidence="1" id="KW-1133">Transmembrane helix</keyword>
<dbReference type="Proteomes" id="UP000234331">
    <property type="component" value="Unassembled WGS sequence"/>
</dbReference>
<gene>
    <name evidence="2" type="ORF">FRACA_830008</name>
</gene>
<protein>
    <submittedName>
        <fullName evidence="2">Uncharacterized protein</fullName>
    </submittedName>
</protein>
<feature type="transmembrane region" description="Helical" evidence="1">
    <location>
        <begin position="284"/>
        <end position="305"/>
    </location>
</feature>
<dbReference type="EMBL" id="FZMO01000551">
    <property type="protein sequence ID" value="SNQ51845.1"/>
    <property type="molecule type" value="Genomic_DNA"/>
</dbReference>
<feature type="transmembrane region" description="Helical" evidence="1">
    <location>
        <begin position="240"/>
        <end position="264"/>
    </location>
</feature>
<feature type="transmembrane region" description="Helical" evidence="1">
    <location>
        <begin position="148"/>
        <end position="169"/>
    </location>
</feature>
<feature type="transmembrane region" description="Helical" evidence="1">
    <location>
        <begin position="311"/>
        <end position="335"/>
    </location>
</feature>
<keyword evidence="3" id="KW-1185">Reference proteome</keyword>
<evidence type="ECO:0000313" key="2">
    <source>
        <dbReference type="EMBL" id="SNQ51845.1"/>
    </source>
</evidence>
<organism evidence="2 3">
    <name type="scientific">Frankia canadensis</name>
    <dbReference type="NCBI Taxonomy" id="1836972"/>
    <lineage>
        <taxon>Bacteria</taxon>
        <taxon>Bacillati</taxon>
        <taxon>Actinomycetota</taxon>
        <taxon>Actinomycetes</taxon>
        <taxon>Frankiales</taxon>
        <taxon>Frankiaceae</taxon>
        <taxon>Frankia</taxon>
    </lineage>
</organism>
<keyword evidence="1" id="KW-0812">Transmembrane</keyword>
<name>A0A2I2L1R4_9ACTN</name>